<reference evidence="1 2" key="1">
    <citation type="journal article" date="2024" name="J Genomics">
        <title>Draft genome sequencing and assembly of Favolaschia claudopus CIRM-BRFM 2984 isolated from oak limbs.</title>
        <authorList>
            <person name="Navarro D."/>
            <person name="Drula E."/>
            <person name="Chaduli D."/>
            <person name="Cazenave R."/>
            <person name="Ahrendt S."/>
            <person name="Wang J."/>
            <person name="Lipzen A."/>
            <person name="Daum C."/>
            <person name="Barry K."/>
            <person name="Grigoriev I.V."/>
            <person name="Favel A."/>
            <person name="Rosso M.N."/>
            <person name="Martin F."/>
        </authorList>
    </citation>
    <scope>NUCLEOTIDE SEQUENCE [LARGE SCALE GENOMIC DNA]</scope>
    <source>
        <strain evidence="1 2">CIRM-BRFM 2984</strain>
    </source>
</reference>
<proteinExistence type="predicted"/>
<evidence type="ECO:0000313" key="2">
    <source>
        <dbReference type="Proteomes" id="UP001362999"/>
    </source>
</evidence>
<dbReference type="Proteomes" id="UP001362999">
    <property type="component" value="Unassembled WGS sequence"/>
</dbReference>
<dbReference type="AlphaFoldDB" id="A0AAW0CSQ6"/>
<keyword evidence="2" id="KW-1185">Reference proteome</keyword>
<name>A0AAW0CSQ6_9AGAR</name>
<evidence type="ECO:0000313" key="1">
    <source>
        <dbReference type="EMBL" id="KAK7042114.1"/>
    </source>
</evidence>
<organism evidence="1 2">
    <name type="scientific">Favolaschia claudopus</name>
    <dbReference type="NCBI Taxonomy" id="2862362"/>
    <lineage>
        <taxon>Eukaryota</taxon>
        <taxon>Fungi</taxon>
        <taxon>Dikarya</taxon>
        <taxon>Basidiomycota</taxon>
        <taxon>Agaricomycotina</taxon>
        <taxon>Agaricomycetes</taxon>
        <taxon>Agaricomycetidae</taxon>
        <taxon>Agaricales</taxon>
        <taxon>Marasmiineae</taxon>
        <taxon>Mycenaceae</taxon>
        <taxon>Favolaschia</taxon>
    </lineage>
</organism>
<accession>A0AAW0CSQ6</accession>
<sequence>MPSFSITRGNPKPIANSWVRVRSGGSRKKLAFAVDETMFLVASPHCRTLQLRPDQVDVLIPPDDEVLFAEGNPPWWGLLQRAHIDEFDAFARSFHPVLLKATHLHDTPVVVAGDRVVAVAGRETGHSGIIYHVIQYQRRGQVKLQDRHAQVIPIRFTADYLSNRGESKALEEEEPRHSSALTDTELALRMPKTNDDQRYRLVPFPHLRHHALDFAHLLHVNDGVRCFSADKLTYIDAVLLDHVVLRTGTRARFDNVFRVWWVGDLVRVRWREHKDQVGYVVDVIEDGLLQIFDLNDTPPSSEGAWSEQNKFFVPANDVDLYIPGSIQRLTHAPTATALPLHQPHPIAPSLSLELGDRDNKTALSGRARCLVGVEVQVIKKHVWKSMRGMIVGDMDSPARAIHLEEAFCLADLTKMRAGVARDEKRALVLSEQWRSEVEFKRELGTHDGIVLTIRKEATNLKMEDIRIEDVVHIGTNLPLHLKPSAFPKIFAWRTGPPHPDASAPSKHSACLTCGERRVDREEDGQWMCIPELCMKRIDVRIVRVARFPQASATTVKFEGLSGYLLLQRPPAPSELMVIVYGVGPTARRPRIHRHCVVPLREDRNGNKLSEFLERVIVLRPNVHGDNRHRGQYAQTIPFFQHAHGPAVVIV</sequence>
<protein>
    <submittedName>
        <fullName evidence="1">Uncharacterized protein</fullName>
    </submittedName>
</protein>
<comment type="caution">
    <text evidence="1">The sequence shown here is derived from an EMBL/GenBank/DDBJ whole genome shotgun (WGS) entry which is preliminary data.</text>
</comment>
<dbReference type="EMBL" id="JAWWNJ010000013">
    <property type="protein sequence ID" value="KAK7042114.1"/>
    <property type="molecule type" value="Genomic_DNA"/>
</dbReference>
<gene>
    <name evidence="1" type="ORF">R3P38DRAFT_3178692</name>
</gene>